<feature type="non-terminal residue" evidence="3">
    <location>
        <position position="126"/>
    </location>
</feature>
<dbReference type="Pfam" id="PF01055">
    <property type="entry name" value="Glyco_hydro_31_2nd"/>
    <property type="match status" value="1"/>
</dbReference>
<dbReference type="GO" id="GO:0005975">
    <property type="term" value="P:carbohydrate metabolic process"/>
    <property type="evidence" value="ECO:0007669"/>
    <property type="project" value="InterPro"/>
</dbReference>
<evidence type="ECO:0000256" key="1">
    <source>
        <dbReference type="ARBA" id="ARBA00007806"/>
    </source>
</evidence>
<proteinExistence type="inferred from homology"/>
<dbReference type="PANTHER" id="PTHR22762:SF120">
    <property type="entry name" value="HETEROGLYCAN GLUCOSIDASE 1"/>
    <property type="match status" value="1"/>
</dbReference>
<gene>
    <name evidence="3" type="ORF">S03H2_14195</name>
</gene>
<dbReference type="SUPFAM" id="SSF51445">
    <property type="entry name" value="(Trans)glycosidases"/>
    <property type="match status" value="1"/>
</dbReference>
<sequence length="126" mass="14388">MNEGEVRELVENFRRHDLPLDAVHLDIHYMRGYRVFSVDPKRFPDLKGLAEDLAEAGVRLVAIIDPGVKADARYPLFMEAKQRGFFCKLPDGSDLLAPVWPGTCSFPDFTDPQVRAWWAGQYPQLL</sequence>
<dbReference type="EMBL" id="BARU01007198">
    <property type="protein sequence ID" value="GAH42590.1"/>
    <property type="molecule type" value="Genomic_DNA"/>
</dbReference>
<name>X1GCQ6_9ZZZZ</name>
<dbReference type="InterPro" id="IPR000322">
    <property type="entry name" value="Glyco_hydro_31_TIM"/>
</dbReference>
<accession>X1GCQ6</accession>
<organism evidence="3">
    <name type="scientific">marine sediment metagenome</name>
    <dbReference type="NCBI Taxonomy" id="412755"/>
    <lineage>
        <taxon>unclassified sequences</taxon>
        <taxon>metagenomes</taxon>
        <taxon>ecological metagenomes</taxon>
    </lineage>
</organism>
<dbReference type="InterPro" id="IPR017853">
    <property type="entry name" value="GH"/>
</dbReference>
<protein>
    <recommendedName>
        <fullName evidence="2">Glycoside hydrolase family 31 TIM barrel domain-containing protein</fullName>
    </recommendedName>
</protein>
<evidence type="ECO:0000313" key="3">
    <source>
        <dbReference type="EMBL" id="GAH42590.1"/>
    </source>
</evidence>
<reference evidence="3" key="1">
    <citation type="journal article" date="2014" name="Front. Microbiol.">
        <title>High frequency of phylogenetically diverse reductive dehalogenase-homologous genes in deep subseafloor sedimentary metagenomes.</title>
        <authorList>
            <person name="Kawai M."/>
            <person name="Futagami T."/>
            <person name="Toyoda A."/>
            <person name="Takaki Y."/>
            <person name="Nishi S."/>
            <person name="Hori S."/>
            <person name="Arai W."/>
            <person name="Tsubouchi T."/>
            <person name="Morono Y."/>
            <person name="Uchiyama I."/>
            <person name="Ito T."/>
            <person name="Fujiyama A."/>
            <person name="Inagaki F."/>
            <person name="Takami H."/>
        </authorList>
    </citation>
    <scope>NUCLEOTIDE SEQUENCE</scope>
    <source>
        <strain evidence="3">Expedition CK06-06</strain>
    </source>
</reference>
<evidence type="ECO:0000259" key="2">
    <source>
        <dbReference type="Pfam" id="PF01055"/>
    </source>
</evidence>
<comment type="similarity">
    <text evidence="1">Belongs to the glycosyl hydrolase 31 family.</text>
</comment>
<dbReference type="AlphaFoldDB" id="X1GCQ6"/>
<dbReference type="GO" id="GO:0004553">
    <property type="term" value="F:hydrolase activity, hydrolyzing O-glycosyl compounds"/>
    <property type="evidence" value="ECO:0007669"/>
    <property type="project" value="InterPro"/>
</dbReference>
<dbReference type="Gene3D" id="3.20.20.80">
    <property type="entry name" value="Glycosidases"/>
    <property type="match status" value="1"/>
</dbReference>
<feature type="domain" description="Glycoside hydrolase family 31 TIM barrel" evidence="2">
    <location>
        <begin position="2"/>
        <end position="122"/>
    </location>
</feature>
<comment type="caution">
    <text evidence="3">The sequence shown here is derived from an EMBL/GenBank/DDBJ whole genome shotgun (WGS) entry which is preliminary data.</text>
</comment>
<dbReference type="PANTHER" id="PTHR22762">
    <property type="entry name" value="ALPHA-GLUCOSIDASE"/>
    <property type="match status" value="1"/>
</dbReference>